<evidence type="ECO:0000313" key="3">
    <source>
        <dbReference type="Proteomes" id="UP000078561"/>
    </source>
</evidence>
<proteinExistence type="predicted"/>
<dbReference type="OrthoDB" id="10018191at2759"/>
<dbReference type="InParanoid" id="A0A163MXL7"/>
<dbReference type="AlphaFoldDB" id="A0A163MXL7"/>
<feature type="region of interest" description="Disordered" evidence="1">
    <location>
        <begin position="1"/>
        <end position="126"/>
    </location>
</feature>
<gene>
    <name evidence="2" type="primary">ABSGL_15453.1 scaffold 16633</name>
</gene>
<name>A0A163MXL7_ABSGL</name>
<evidence type="ECO:0000313" key="2">
    <source>
        <dbReference type="EMBL" id="SAM09751.1"/>
    </source>
</evidence>
<dbReference type="STRING" id="4829.A0A163MXL7"/>
<protein>
    <submittedName>
        <fullName evidence="2">Uncharacterized protein</fullName>
    </submittedName>
</protein>
<sequence length="401" mass="45782">MFSRFDNMMQHTQTHNKARSTSRGPKNGSTGKSKGKRSSEASLSDEDSCYDQSGLPSPPPSRRGTKNKDLYRARIRQQRQLQRKNYAEDYEEEDRDDDNDDDDDDEDDDDDMDCLGYGDSDESDSDASYSMYGYHHHNSAIAEQREMFAEMRRSSHDGYTLPLPVPHSQQHPSLPWPAMPKSVLNHDPIWSLPSIHAPIPLIPSGSRTSQHRRHRLSESPLSFSSGSTTDASPCKRQRTTPKVQFHPYPYNSSSHRRHSTDNGQTLRPLYHQKKSGNTPIDDEEEEDDRHMILPRIATYLVAHPDEPPENYLLHHQQRSPLHQKRAMTWPTLPGTEKVITRRLSVQDLCNPIECLEHSDGNMALPTPVKQEEEDGVDLTLDEYEAIQGFGRFQKCGLLGPE</sequence>
<dbReference type="OMA" id="QEPEQHR"/>
<feature type="region of interest" description="Disordered" evidence="1">
    <location>
        <begin position="201"/>
        <end position="286"/>
    </location>
</feature>
<keyword evidence="3" id="KW-1185">Reference proteome</keyword>
<dbReference type="EMBL" id="LT555169">
    <property type="protein sequence ID" value="SAM09751.1"/>
    <property type="molecule type" value="Genomic_DNA"/>
</dbReference>
<organism evidence="2">
    <name type="scientific">Absidia glauca</name>
    <name type="common">Pin mould</name>
    <dbReference type="NCBI Taxonomy" id="4829"/>
    <lineage>
        <taxon>Eukaryota</taxon>
        <taxon>Fungi</taxon>
        <taxon>Fungi incertae sedis</taxon>
        <taxon>Mucoromycota</taxon>
        <taxon>Mucoromycotina</taxon>
        <taxon>Mucoromycetes</taxon>
        <taxon>Mucorales</taxon>
        <taxon>Cunninghamellaceae</taxon>
        <taxon>Absidia</taxon>
    </lineage>
</organism>
<reference evidence="2" key="1">
    <citation type="submission" date="2016-04" db="EMBL/GenBank/DDBJ databases">
        <authorList>
            <person name="Evans L.H."/>
            <person name="Alamgir A."/>
            <person name="Owens N."/>
            <person name="Weber N.D."/>
            <person name="Virtaneva K."/>
            <person name="Barbian K."/>
            <person name="Babar A."/>
            <person name="Rosenke K."/>
        </authorList>
    </citation>
    <scope>NUCLEOTIDE SEQUENCE [LARGE SCALE GENOMIC DNA]</scope>
    <source>
        <strain evidence="2">CBS 101.48</strain>
    </source>
</reference>
<dbReference type="Proteomes" id="UP000078561">
    <property type="component" value="Unassembled WGS sequence"/>
</dbReference>
<evidence type="ECO:0000256" key="1">
    <source>
        <dbReference type="SAM" id="MobiDB-lite"/>
    </source>
</evidence>
<accession>A0A163MXL7</accession>
<feature type="compositionally biased region" description="Acidic residues" evidence="1">
    <location>
        <begin position="88"/>
        <end position="125"/>
    </location>
</feature>
<feature type="compositionally biased region" description="Low complexity" evidence="1">
    <location>
        <begin position="218"/>
        <end position="227"/>
    </location>
</feature>